<protein>
    <submittedName>
        <fullName evidence="1">Uncharacterized protein</fullName>
    </submittedName>
</protein>
<dbReference type="KEGG" id="bgx:ESN35_06645"/>
<gene>
    <name evidence="1" type="ORF">ESN35_06645</name>
</gene>
<sequence length="101" mass="11340">MSDLNVVQRLLADGWSNSVCFVFTVVGGEFDDNQVVDDFVFSDHELAVELLAERTSLTAADAERFYDLFDAGEWDDAVRLLTDHDICLTVGGLILQFNYNE</sequence>
<accession>A0A4P6DUD5</accession>
<evidence type="ECO:0000313" key="1">
    <source>
        <dbReference type="EMBL" id="QAY33115.1"/>
    </source>
</evidence>
<proteinExistence type="predicted"/>
<name>A0A4P6DUD5_9BIFI</name>
<dbReference type="RefSeq" id="WP_129237610.1">
    <property type="nucleotide sequence ID" value="NZ_CP035464.1"/>
</dbReference>
<evidence type="ECO:0000313" key="2">
    <source>
        <dbReference type="Proteomes" id="UP000293589"/>
    </source>
</evidence>
<organism evidence="1 2">
    <name type="scientific">Bifidobacterium pullorum subsp. gallinarum</name>
    <dbReference type="NCBI Taxonomy" id="78344"/>
    <lineage>
        <taxon>Bacteria</taxon>
        <taxon>Bacillati</taxon>
        <taxon>Actinomycetota</taxon>
        <taxon>Actinomycetes</taxon>
        <taxon>Bifidobacteriales</taxon>
        <taxon>Bifidobacteriaceae</taxon>
        <taxon>Bifidobacterium</taxon>
    </lineage>
</organism>
<reference evidence="1 2" key="1">
    <citation type="submission" date="2019-01" db="EMBL/GenBank/DDBJ databases">
        <title>Complete genome sequence of Bifidobacterium gallinarum CACC 514.</title>
        <authorList>
            <person name="Jung M."/>
        </authorList>
    </citation>
    <scope>NUCLEOTIDE SEQUENCE [LARGE SCALE GENOMIC DNA]</scope>
    <source>
        <strain evidence="1 2">CACC 514</strain>
    </source>
</reference>
<dbReference type="EMBL" id="CP035464">
    <property type="protein sequence ID" value="QAY33115.1"/>
    <property type="molecule type" value="Genomic_DNA"/>
</dbReference>
<dbReference type="AlphaFoldDB" id="A0A4P6DUD5"/>
<dbReference type="Proteomes" id="UP000293589">
    <property type="component" value="Chromosome"/>
</dbReference>